<dbReference type="EMBL" id="QJKJ01006588">
    <property type="protein sequence ID" value="RDX86186.1"/>
    <property type="molecule type" value="Genomic_DNA"/>
</dbReference>
<dbReference type="Pfam" id="PF13960">
    <property type="entry name" value="DUF4218"/>
    <property type="match status" value="1"/>
</dbReference>
<keyword evidence="3" id="KW-1185">Reference proteome</keyword>
<feature type="domain" description="DUF4218" evidence="1">
    <location>
        <begin position="2"/>
        <end position="101"/>
    </location>
</feature>
<evidence type="ECO:0000313" key="2">
    <source>
        <dbReference type="EMBL" id="RDX86186.1"/>
    </source>
</evidence>
<protein>
    <recommendedName>
        <fullName evidence="1">DUF4218 domain-containing protein</fullName>
    </recommendedName>
</protein>
<evidence type="ECO:0000313" key="3">
    <source>
        <dbReference type="Proteomes" id="UP000257109"/>
    </source>
</evidence>
<dbReference type="InterPro" id="IPR025452">
    <property type="entry name" value="DUF4218"/>
</dbReference>
<gene>
    <name evidence="2" type="ORF">CR513_32509</name>
</gene>
<feature type="non-terminal residue" evidence="2">
    <location>
        <position position="1"/>
    </location>
</feature>
<evidence type="ECO:0000259" key="1">
    <source>
        <dbReference type="Pfam" id="PF13960"/>
    </source>
</evidence>
<dbReference type="AlphaFoldDB" id="A0A371G6M6"/>
<name>A0A371G6M6_MUCPR</name>
<proteinExistence type="predicted"/>
<dbReference type="Proteomes" id="UP000257109">
    <property type="component" value="Unassembled WGS sequence"/>
</dbReference>
<dbReference type="OrthoDB" id="1100107at2759"/>
<accession>A0A371G6M6</accession>
<comment type="caution">
    <text evidence="2">The sequence shown here is derived from an EMBL/GenBank/DDBJ whole genome shotgun (WGS) entry which is preliminary data.</text>
</comment>
<sequence length="313" mass="36319">MEGNILVLLCKLEQIFLPNFFDSMEHLPIHLPYEARVGGPVQYRWMYPFERFLHSLKNKVKNKARVEASICEAYLVEETSTFVSFYYPDKIETRRTKIPRNVDLGKGSSSTPPLSIFNYPGRPGGKGTTYFLDQVDLEVSHLYIRLNYEHVESIYIEFLRELNPTASDAEIDSDISSTFPTWFKQYVLNSENNIQDSILVNLAWGLSESMNSINQGVYEQKYITNMRLLRYGQHEDIIKHTIHSYLYNKLNKFTQHILRDITVDDDFVGLQVVLHIDPYVINESLVDIDGGGEEVDTIILDQQNLMNQTRMNT</sequence>
<dbReference type="PANTHER" id="PTHR48258">
    <property type="entry name" value="DUF4218 DOMAIN-CONTAINING PROTEIN-RELATED"/>
    <property type="match status" value="1"/>
</dbReference>
<organism evidence="2 3">
    <name type="scientific">Mucuna pruriens</name>
    <name type="common">Velvet bean</name>
    <name type="synonym">Dolichos pruriens</name>
    <dbReference type="NCBI Taxonomy" id="157652"/>
    <lineage>
        <taxon>Eukaryota</taxon>
        <taxon>Viridiplantae</taxon>
        <taxon>Streptophyta</taxon>
        <taxon>Embryophyta</taxon>
        <taxon>Tracheophyta</taxon>
        <taxon>Spermatophyta</taxon>
        <taxon>Magnoliopsida</taxon>
        <taxon>eudicotyledons</taxon>
        <taxon>Gunneridae</taxon>
        <taxon>Pentapetalae</taxon>
        <taxon>rosids</taxon>
        <taxon>fabids</taxon>
        <taxon>Fabales</taxon>
        <taxon>Fabaceae</taxon>
        <taxon>Papilionoideae</taxon>
        <taxon>50 kb inversion clade</taxon>
        <taxon>NPAAA clade</taxon>
        <taxon>indigoferoid/millettioid clade</taxon>
        <taxon>Phaseoleae</taxon>
        <taxon>Mucuna</taxon>
    </lineage>
</organism>
<dbReference type="PANTHER" id="PTHR48258:SF3">
    <property type="entry name" value="FK506-BINDING PROTEIN 4-LIKE ISOFORM X1"/>
    <property type="match status" value="1"/>
</dbReference>
<reference evidence="2" key="1">
    <citation type="submission" date="2018-05" db="EMBL/GenBank/DDBJ databases">
        <title>Draft genome of Mucuna pruriens seed.</title>
        <authorList>
            <person name="Nnadi N.E."/>
            <person name="Vos R."/>
            <person name="Hasami M.H."/>
            <person name="Devisetty U.K."/>
            <person name="Aguiy J.C."/>
        </authorList>
    </citation>
    <scope>NUCLEOTIDE SEQUENCE [LARGE SCALE GENOMIC DNA]</scope>
    <source>
        <strain evidence="2">JCA_2017</strain>
    </source>
</reference>